<dbReference type="Pfam" id="PF13540">
    <property type="entry name" value="RCC1_2"/>
    <property type="match status" value="1"/>
</dbReference>
<dbReference type="PANTHER" id="PTHR46146">
    <property type="entry name" value="SERINE/THREONINE-PROTEIN KINASE-LIKE PROTEIN CCR4"/>
    <property type="match status" value="1"/>
</dbReference>
<gene>
    <name evidence="6" type="ORF">RJ641_036515</name>
</gene>
<keyword evidence="6" id="KW-0808">Transferase</keyword>
<dbReference type="Gene3D" id="2.130.10.30">
    <property type="entry name" value="Regulator of chromosome condensation 1/beta-lactamase-inhibitor protein II"/>
    <property type="match status" value="2"/>
</dbReference>
<dbReference type="InterPro" id="IPR011009">
    <property type="entry name" value="Kinase-like_dom_sf"/>
</dbReference>
<keyword evidence="3" id="KW-0812">Transmembrane</keyword>
<dbReference type="Gene3D" id="3.30.200.20">
    <property type="entry name" value="Phosphorylase Kinase, domain 1"/>
    <property type="match status" value="1"/>
</dbReference>
<dbReference type="InterPro" id="IPR001245">
    <property type="entry name" value="Ser-Thr/Tyr_kinase_cat_dom"/>
</dbReference>
<accession>A0AAN8VPD3</accession>
<dbReference type="GO" id="GO:0042803">
    <property type="term" value="F:protein homodimerization activity"/>
    <property type="evidence" value="ECO:0007669"/>
    <property type="project" value="UniProtKB-ARBA"/>
</dbReference>
<dbReference type="PANTHER" id="PTHR46146:SF1">
    <property type="entry name" value="SERINE_THREONINE-PROTEIN KINASE-LIKE PROTEIN CCR3"/>
    <property type="match status" value="1"/>
</dbReference>
<sequence>MSSEIHFSFPIFTLTILTAFTSSNALGSGSTIAIISNTATVCGILAGKSSQRIQCYHQGQLIQVEPNASYQSISGGNSFFCGLRSGGFALQCWDTNVVFNSSFQPKRIHYNYSDPLSDVSVGDSQVCGLGSVTKNVKCWRGDKSGKSQFMSPTDEFKFSTVTSGYGFSCGVLRNNSRVVCWGESKIGVVIEKGFSYFSMVSFVAGYSHACGLNSSGSLVCKGNNDSGQLDVPSDSAFEFSGIALGVNHSCAIRQKNGFVECWGGGDKGMEFASNVIQNVSFESIVAGLDFTCGLTTRNLSLICWGPGWLDKGKSTTDIPLPTTVPGPCVQTSCGACGTYPNSETLCDGSGNICRTCAIELPLPWIPPFPSPSPSTSSNTGRDERLFAFAIVGSVGAFAGICTIIYCVLAGVCCSLLKRDCKVEEAPSGGDNVETFSAPSSAPNVPPSRSSSIKQHSLRALERQKSGALLKQADRPEKFSLAELSAATANFSPENKIGSGSFGMVYKGKLNDGHEVAIKRGDTGLRHKKFKEKESAFDSELALLSRLHHKHLVGLVGYCQENDERLLVYEFMSNVSEISDGELPRVLDMRIGSPEPSEVQAIELVAYTALHCVNLEGKERPTMTEVVANLERALALCEAALACKSNSAYTIKADET</sequence>
<feature type="binding site" evidence="1">
    <location>
        <position position="518"/>
    </location>
    <ligand>
        <name>ATP</name>
        <dbReference type="ChEBI" id="CHEBI:30616"/>
    </ligand>
</feature>
<dbReference type="GO" id="GO:0005524">
    <property type="term" value="F:ATP binding"/>
    <property type="evidence" value="ECO:0007669"/>
    <property type="project" value="UniProtKB-UniRule"/>
</dbReference>
<dbReference type="SUPFAM" id="SSF56112">
    <property type="entry name" value="Protein kinase-like (PK-like)"/>
    <property type="match status" value="1"/>
</dbReference>
<evidence type="ECO:0000313" key="7">
    <source>
        <dbReference type="Proteomes" id="UP001370490"/>
    </source>
</evidence>
<evidence type="ECO:0000256" key="2">
    <source>
        <dbReference type="SAM" id="MobiDB-lite"/>
    </source>
</evidence>
<evidence type="ECO:0000259" key="5">
    <source>
        <dbReference type="PROSITE" id="PS50011"/>
    </source>
</evidence>
<dbReference type="SUPFAM" id="SSF50985">
    <property type="entry name" value="RCC1/BLIP-II"/>
    <property type="match status" value="1"/>
</dbReference>
<keyword evidence="3" id="KW-0472">Membrane</keyword>
<name>A0AAN8VPD3_9MAGN</name>
<dbReference type="Pfam" id="PF07714">
    <property type="entry name" value="PK_Tyr_Ser-Thr"/>
    <property type="match status" value="1"/>
</dbReference>
<organism evidence="6 7">
    <name type="scientific">Dillenia turbinata</name>
    <dbReference type="NCBI Taxonomy" id="194707"/>
    <lineage>
        <taxon>Eukaryota</taxon>
        <taxon>Viridiplantae</taxon>
        <taxon>Streptophyta</taxon>
        <taxon>Embryophyta</taxon>
        <taxon>Tracheophyta</taxon>
        <taxon>Spermatophyta</taxon>
        <taxon>Magnoliopsida</taxon>
        <taxon>eudicotyledons</taxon>
        <taxon>Gunneridae</taxon>
        <taxon>Pentapetalae</taxon>
        <taxon>Dilleniales</taxon>
        <taxon>Dilleniaceae</taxon>
        <taxon>Dillenia</taxon>
    </lineage>
</organism>
<feature type="transmembrane region" description="Helical" evidence="3">
    <location>
        <begin position="385"/>
        <end position="408"/>
    </location>
</feature>
<dbReference type="EMBL" id="JBAMMX010000009">
    <property type="protein sequence ID" value="KAK6933621.1"/>
    <property type="molecule type" value="Genomic_DNA"/>
</dbReference>
<dbReference type="PROSITE" id="PS00107">
    <property type="entry name" value="PROTEIN_KINASE_ATP"/>
    <property type="match status" value="1"/>
</dbReference>
<proteinExistence type="predicted"/>
<keyword evidence="6" id="KW-0418">Kinase</keyword>
<feature type="domain" description="Protein kinase" evidence="5">
    <location>
        <begin position="490"/>
        <end position="655"/>
    </location>
</feature>
<feature type="chain" id="PRO_5042903537" evidence="4">
    <location>
        <begin position="26"/>
        <end position="655"/>
    </location>
</feature>
<keyword evidence="7" id="KW-1185">Reference proteome</keyword>
<evidence type="ECO:0000256" key="1">
    <source>
        <dbReference type="PROSITE-ProRule" id="PRU10141"/>
    </source>
</evidence>
<protein>
    <submittedName>
        <fullName evidence="6">Protein kinase domain</fullName>
    </submittedName>
</protein>
<reference evidence="6 7" key="1">
    <citation type="submission" date="2023-12" db="EMBL/GenBank/DDBJ databases">
        <title>A high-quality genome assembly for Dillenia turbinata (Dilleniales).</title>
        <authorList>
            <person name="Chanderbali A."/>
        </authorList>
    </citation>
    <scope>NUCLEOTIDE SEQUENCE [LARGE SCALE GENOMIC DNA]</scope>
    <source>
        <strain evidence="6">LSX21</strain>
        <tissue evidence="6">Leaf</tissue>
    </source>
</reference>
<feature type="region of interest" description="Disordered" evidence="2">
    <location>
        <begin position="427"/>
        <end position="454"/>
    </location>
</feature>
<comment type="caution">
    <text evidence="6">The sequence shown here is derived from an EMBL/GenBank/DDBJ whole genome shotgun (WGS) entry which is preliminary data.</text>
</comment>
<dbReference type="InterPro" id="IPR017441">
    <property type="entry name" value="Protein_kinase_ATP_BS"/>
</dbReference>
<evidence type="ECO:0000313" key="6">
    <source>
        <dbReference type="EMBL" id="KAK6933621.1"/>
    </source>
</evidence>
<dbReference type="InterPro" id="IPR009091">
    <property type="entry name" value="RCC1/BLIP-II"/>
</dbReference>
<evidence type="ECO:0000256" key="3">
    <source>
        <dbReference type="SAM" id="Phobius"/>
    </source>
</evidence>
<dbReference type="InterPro" id="IPR000719">
    <property type="entry name" value="Prot_kinase_dom"/>
</dbReference>
<dbReference type="Proteomes" id="UP001370490">
    <property type="component" value="Unassembled WGS sequence"/>
</dbReference>
<evidence type="ECO:0000256" key="4">
    <source>
        <dbReference type="SAM" id="SignalP"/>
    </source>
</evidence>
<dbReference type="GO" id="GO:0004672">
    <property type="term" value="F:protein kinase activity"/>
    <property type="evidence" value="ECO:0007669"/>
    <property type="project" value="InterPro"/>
</dbReference>
<keyword evidence="1" id="KW-0067">ATP-binding</keyword>
<dbReference type="AlphaFoldDB" id="A0AAN8VPD3"/>
<keyword evidence="4" id="KW-0732">Signal</keyword>
<feature type="signal peptide" evidence="4">
    <location>
        <begin position="1"/>
        <end position="25"/>
    </location>
</feature>
<dbReference type="PROSITE" id="PS50011">
    <property type="entry name" value="PROTEIN_KINASE_DOM"/>
    <property type="match status" value="1"/>
</dbReference>
<keyword evidence="3" id="KW-1133">Transmembrane helix</keyword>
<keyword evidence="1" id="KW-0547">Nucleotide-binding</keyword>
<dbReference type="FunFam" id="3.30.200.20:FF:000415">
    <property type="entry name" value="receptor-like serine/threonine-protein kinase NCRK"/>
    <property type="match status" value="1"/>
</dbReference>
<feature type="compositionally biased region" description="Low complexity" evidence="2">
    <location>
        <begin position="436"/>
        <end position="451"/>
    </location>
</feature>